<dbReference type="InterPro" id="IPR019414">
    <property type="entry name" value="Rtp1_C2"/>
</dbReference>
<dbReference type="InterPro" id="IPR019451">
    <property type="entry name" value="Rtp1_C1"/>
</dbReference>
<dbReference type="InterPro" id="IPR016024">
    <property type="entry name" value="ARM-type_fold"/>
</dbReference>
<dbReference type="SUPFAM" id="SSF48371">
    <property type="entry name" value="ARM repeat"/>
    <property type="match status" value="1"/>
</dbReference>
<dbReference type="Pfam" id="PF10363">
    <property type="entry name" value="RTP1_C1"/>
    <property type="match status" value="1"/>
</dbReference>
<dbReference type="AlphaFoldDB" id="A0A158Q810"/>
<dbReference type="STRING" id="1147741.A0A158Q810"/>
<dbReference type="Proteomes" id="UP000050640">
    <property type="component" value="Unplaced"/>
</dbReference>
<dbReference type="GO" id="GO:0009306">
    <property type="term" value="P:protein secretion"/>
    <property type="evidence" value="ECO:0007669"/>
    <property type="project" value="TreeGrafter"/>
</dbReference>
<evidence type="ECO:0000259" key="3">
    <source>
        <dbReference type="Pfam" id="PF10363"/>
    </source>
</evidence>
<accession>A0A158Q810</accession>
<dbReference type="WBParaSite" id="EEL_0000608801-mRNA-1">
    <property type="protein sequence ID" value="EEL_0000608801-mRNA-1"/>
    <property type="gene ID" value="EEL_0000608801"/>
</dbReference>
<dbReference type="Pfam" id="PF10304">
    <property type="entry name" value="RTP1_C2"/>
    <property type="match status" value="1"/>
</dbReference>
<feature type="domain" description="RNA polymerase II assembly factor Rtp1 C-terminal" evidence="3">
    <location>
        <begin position="829"/>
        <end position="960"/>
    </location>
</feature>
<dbReference type="InterPro" id="IPR011989">
    <property type="entry name" value="ARM-like"/>
</dbReference>
<evidence type="ECO:0000313" key="5">
    <source>
        <dbReference type="WBParaSite" id="EEL_0000608801-mRNA-1"/>
    </source>
</evidence>
<protein>
    <submittedName>
        <fullName evidence="5">RTP1_C1 domain-containing protein</fullName>
    </submittedName>
</protein>
<proteinExistence type="inferred from homology"/>
<name>A0A158Q810_9BILA</name>
<evidence type="ECO:0000256" key="1">
    <source>
        <dbReference type="ARBA" id="ARBA00005724"/>
    </source>
</evidence>
<feature type="domain" description="RNA polymerase II assembly factor Rtp1 C-terminal" evidence="2">
    <location>
        <begin position="1056"/>
        <end position="1086"/>
    </location>
</feature>
<organism evidence="4 5">
    <name type="scientific">Elaeophora elaphi</name>
    <dbReference type="NCBI Taxonomy" id="1147741"/>
    <lineage>
        <taxon>Eukaryota</taxon>
        <taxon>Metazoa</taxon>
        <taxon>Ecdysozoa</taxon>
        <taxon>Nematoda</taxon>
        <taxon>Chromadorea</taxon>
        <taxon>Rhabditida</taxon>
        <taxon>Spirurina</taxon>
        <taxon>Spiruromorpha</taxon>
        <taxon>Filarioidea</taxon>
        <taxon>Onchocercidae</taxon>
        <taxon>Elaeophora</taxon>
    </lineage>
</organism>
<dbReference type="PANTHER" id="PTHR20959:SF1">
    <property type="entry name" value="TRANSPORT AND GOLGI ORGANIZATION PROTEIN 6 HOMOLOG"/>
    <property type="match status" value="1"/>
</dbReference>
<dbReference type="PANTHER" id="PTHR20959">
    <property type="entry name" value="TRANSPORT AND GOLGI ORGANIZATION PROTEIN 6 FAMILY MEMBER"/>
    <property type="match status" value="1"/>
</dbReference>
<evidence type="ECO:0000259" key="2">
    <source>
        <dbReference type="Pfam" id="PF10304"/>
    </source>
</evidence>
<keyword evidence="4" id="KW-1185">Reference proteome</keyword>
<dbReference type="InterPro" id="IPR039600">
    <property type="entry name" value="TANGO6/Rtp1"/>
</dbReference>
<comment type="similarity">
    <text evidence="1">Belongs to the Tango6 family.</text>
</comment>
<sequence length="1105" mass="126641">MKHVASYLIFIISNFFNVEIKNCKRTGLEIFLCTVVNFLALDLPKVRRIPFDPLKHQTIHLERLMRSKGLLDPQLDEEYPLPYSKNVPCDSDVNKTIPFDDHNYCLSSTLAPPPPSPAMDIAESEIDYRIHYSHRMLYLLRKVAEILEEMGKTASNPSVLLSINQLSIVETAFEFIIPTAVRPYVDDGVILHLGRSRLVEHWKPIVGDIEFRKKQLKKALDVFDILMNSCEMIKNCVVRKFLADYICLNEQLIKLGEKDHKQKYGKFILSIDRPMLITSLFILLTANKEQPKWLHKAVSKHITKLLLLENGLYHLITAITEGANCFGDFGFVQSLSRILVTVPYKVSKEKYYISLIENFLVVIESHPNAGDAAVCFTVVLDMLPKELVETMFDTLLLPWENLKIDCFSKYPPRKADFFDPMLDRSLRILSFYTKALPRGMHLPLFRRFKALFNLWTLLYASYTENQENQVHGISVEYDNAGQGIFDILQRILDDPSFETVDEKAEFLVRQIEDDCDSYLPELSCRKVLVEEIEQEEIIQEENKQVNASSIRQSCNGHIFWLKMLKPHYASLQIYFIKPEKAESSFIRFEKGILKILQKIQGEQPKASRRLAIRTAMCCIERWAEVDSSKNGCYNNTCSSREISDNEEIGFEGRKQKVNYFLNDLLPMLSETGTLSDDNLANLIDIPLSILDIATAKLNMRLNTIAVDIRGMSSEEDKELETTDRNNIHLALTILQCILIFKQGEFVKFKENLIRGANILQSFSNTVSKLDDMDKKLYLEFQQLAGEIVTLLKANNIEPRDDAAPSFIDESLSIGDNPMSGRGMESFSLEQIQSDLLDESESIRGHALIKLAKGIRRKNRQLLDDITAYPAIVRVVLEQVADSDSYVYLAAINALTELAYWKQSFFDEMVEFFLDPAKKLKSILAFNMDNLREEEKEAFLLIQRVKIGEAIAKANKNLGEMAPAYFDRMVNPMLSLMLHTKDDLLRASVLSSLSNLIISCRGLNIHKHLDEMLLAAKLYIRDAEAEIVRRAAVDLMRAIVRTYDISLLQEAPSHLYDIADSLGYILDQDEDLVVKTHAMLCLQDIDAQMEEGFLEFEKAHTRKIRF</sequence>
<dbReference type="Gene3D" id="1.25.10.10">
    <property type="entry name" value="Leucine-rich Repeat Variant"/>
    <property type="match status" value="1"/>
</dbReference>
<reference evidence="5" key="1">
    <citation type="submission" date="2016-04" db="UniProtKB">
        <authorList>
            <consortium name="WormBaseParasite"/>
        </authorList>
    </citation>
    <scope>IDENTIFICATION</scope>
</reference>
<evidence type="ECO:0000313" key="4">
    <source>
        <dbReference type="Proteomes" id="UP000050640"/>
    </source>
</evidence>